<dbReference type="EnsemblMetazoa" id="AFAF017795-RA">
    <property type="protein sequence ID" value="AFAF017795-PA"/>
    <property type="gene ID" value="AFAF017795"/>
</dbReference>
<dbReference type="SUPFAM" id="SSF54897">
    <property type="entry name" value="Protease propeptides/inhibitors"/>
    <property type="match status" value="1"/>
</dbReference>
<dbReference type="InterPro" id="IPR038466">
    <property type="entry name" value="S8_pro-domain_sf"/>
</dbReference>
<name>A0A182QVN1_9DIPT</name>
<dbReference type="Gene3D" id="3.30.70.850">
    <property type="entry name" value="Peptidase S8, pro-domain"/>
    <property type="match status" value="1"/>
</dbReference>
<protein>
    <recommendedName>
        <fullName evidence="5">Peptidase S8 pro-domain domain-containing protein</fullName>
    </recommendedName>
</protein>
<reference evidence="4" key="1">
    <citation type="submission" date="2014-01" db="EMBL/GenBank/DDBJ databases">
        <title>The Genome Sequence of Anopheles farauti FAR1 (V2).</title>
        <authorList>
            <consortium name="The Broad Institute Genomics Platform"/>
            <person name="Neafsey D.E."/>
            <person name="Besansky N."/>
            <person name="Howell P."/>
            <person name="Walton C."/>
            <person name="Young S.K."/>
            <person name="Zeng Q."/>
            <person name="Gargeya S."/>
            <person name="Fitzgerald M."/>
            <person name="Haas B."/>
            <person name="Abouelleil A."/>
            <person name="Allen A.W."/>
            <person name="Alvarado L."/>
            <person name="Arachchi H.M."/>
            <person name="Berlin A.M."/>
            <person name="Chapman S.B."/>
            <person name="Gainer-Dewar J."/>
            <person name="Goldberg J."/>
            <person name="Griggs A."/>
            <person name="Gujja S."/>
            <person name="Hansen M."/>
            <person name="Howarth C."/>
            <person name="Imamovic A."/>
            <person name="Ireland A."/>
            <person name="Larimer J."/>
            <person name="McCowan C."/>
            <person name="Murphy C."/>
            <person name="Pearson M."/>
            <person name="Poon T.W."/>
            <person name="Priest M."/>
            <person name="Roberts A."/>
            <person name="Saif S."/>
            <person name="Shea T."/>
            <person name="Sisk P."/>
            <person name="Sykes S."/>
            <person name="Wortman J."/>
            <person name="Nusbaum C."/>
            <person name="Birren B."/>
        </authorList>
    </citation>
    <scope>NUCLEOTIDE SEQUENCE [LARGE SCALE GENOMIC DNA]</scope>
    <source>
        <strain evidence="4">FAR1</strain>
    </source>
</reference>
<evidence type="ECO:0000256" key="2">
    <source>
        <dbReference type="SAM" id="SignalP"/>
    </source>
</evidence>
<keyword evidence="4" id="KW-1185">Reference proteome</keyword>
<dbReference type="EMBL" id="AXCN02000011">
    <property type="status" value="NOT_ANNOTATED_CDS"/>
    <property type="molecule type" value="Genomic_DNA"/>
</dbReference>
<feature type="compositionally biased region" description="Low complexity" evidence="1">
    <location>
        <begin position="54"/>
        <end position="63"/>
    </location>
</feature>
<keyword evidence="2" id="KW-0732">Signal</keyword>
<sequence length="176" mass="18656">MAPKQRAAGMAAGWWLQAVLVLAVTVHAGNASPNATIANGSDNERLSKDNYNASIGSSSSSRGSNDDLITPVEINEGLLLEYAAGPLSREAMDAAKPKHGNPRPAAIYMNEFAVYIPRGVDVADSIAHKYGFSNLGQPYRLSKNTFSGSPAVTPQVGGMRQARRSTVDLANRLMVV</sequence>
<accession>A0A182QVN1</accession>
<evidence type="ECO:0008006" key="5">
    <source>
        <dbReference type="Google" id="ProtNLM"/>
    </source>
</evidence>
<feature type="signal peptide" evidence="2">
    <location>
        <begin position="1"/>
        <end position="31"/>
    </location>
</feature>
<dbReference type="VEuPathDB" id="VectorBase:AFAF017795"/>
<feature type="region of interest" description="Disordered" evidence="1">
    <location>
        <begin position="33"/>
        <end position="67"/>
    </location>
</feature>
<feature type="chain" id="PRO_5008133471" description="Peptidase S8 pro-domain domain-containing protein" evidence="2">
    <location>
        <begin position="32"/>
        <end position="176"/>
    </location>
</feature>
<evidence type="ECO:0000313" key="3">
    <source>
        <dbReference type="EnsemblMetazoa" id="AFAF017795-PA"/>
    </source>
</evidence>
<evidence type="ECO:0000313" key="4">
    <source>
        <dbReference type="Proteomes" id="UP000075886"/>
    </source>
</evidence>
<reference evidence="3" key="2">
    <citation type="submission" date="2020-05" db="UniProtKB">
        <authorList>
            <consortium name="EnsemblMetazoa"/>
        </authorList>
    </citation>
    <scope>IDENTIFICATION</scope>
    <source>
        <strain evidence="3">FAR1</strain>
    </source>
</reference>
<dbReference type="Proteomes" id="UP000075886">
    <property type="component" value="Unassembled WGS sequence"/>
</dbReference>
<organism evidence="3 4">
    <name type="scientific">Anopheles farauti</name>
    <dbReference type="NCBI Taxonomy" id="69004"/>
    <lineage>
        <taxon>Eukaryota</taxon>
        <taxon>Metazoa</taxon>
        <taxon>Ecdysozoa</taxon>
        <taxon>Arthropoda</taxon>
        <taxon>Hexapoda</taxon>
        <taxon>Insecta</taxon>
        <taxon>Pterygota</taxon>
        <taxon>Neoptera</taxon>
        <taxon>Endopterygota</taxon>
        <taxon>Diptera</taxon>
        <taxon>Nematocera</taxon>
        <taxon>Culicoidea</taxon>
        <taxon>Culicidae</taxon>
        <taxon>Anophelinae</taxon>
        <taxon>Anopheles</taxon>
    </lineage>
</organism>
<proteinExistence type="predicted"/>
<dbReference type="AlphaFoldDB" id="A0A182QVN1"/>
<evidence type="ECO:0000256" key="1">
    <source>
        <dbReference type="SAM" id="MobiDB-lite"/>
    </source>
</evidence>